<dbReference type="PANTHER" id="PTHR30575">
    <property type="entry name" value="PEPTIDASE M20"/>
    <property type="match status" value="1"/>
</dbReference>
<dbReference type="SUPFAM" id="SSF55031">
    <property type="entry name" value="Bacterial exopeptidase dimerisation domain"/>
    <property type="match status" value="1"/>
</dbReference>
<dbReference type="Pfam" id="PF07687">
    <property type="entry name" value="M20_dimer"/>
    <property type="match status" value="1"/>
</dbReference>
<dbReference type="Gene3D" id="3.30.70.360">
    <property type="match status" value="1"/>
</dbReference>
<organism evidence="4 5">
    <name type="scientific">Phlyctema vagabunda</name>
    <dbReference type="NCBI Taxonomy" id="108571"/>
    <lineage>
        <taxon>Eukaryota</taxon>
        <taxon>Fungi</taxon>
        <taxon>Dikarya</taxon>
        <taxon>Ascomycota</taxon>
        <taxon>Pezizomycotina</taxon>
        <taxon>Leotiomycetes</taxon>
        <taxon>Helotiales</taxon>
        <taxon>Dermateaceae</taxon>
        <taxon>Phlyctema</taxon>
    </lineage>
</organism>
<evidence type="ECO:0000313" key="5">
    <source>
        <dbReference type="Proteomes" id="UP001629113"/>
    </source>
</evidence>
<keyword evidence="5" id="KW-1185">Reference proteome</keyword>
<dbReference type="CDD" id="cd05672">
    <property type="entry name" value="M20_ACY1L2-like"/>
    <property type="match status" value="1"/>
</dbReference>
<comment type="similarity">
    <text evidence="1 2">Belongs to the peptidase M20A family.</text>
</comment>
<feature type="domain" description="Peptidase M20 dimerisation" evidence="3">
    <location>
        <begin position="221"/>
        <end position="314"/>
    </location>
</feature>
<sequence length="447" mass="48010">MKRVSMVVVEDDFVHVSEVDEQEKETGRPQQQPIAFRSEYKNSYRVKGPHHLVSSYIDSINSQLRQLSLKIHDHPELNYEEVIAHKTLTEFMQCKEGWKVTPSAYGIATAFTAVYDSGRKGPVISYNAEYDALRGIGHSCGHNLIAICSVGAALAVAAAMKRNSSVGGKVVLFGTPAEEGGGGKIKLLEAGAYKEHQVDMNLISHPGTVPDSVLVRTTAYVNFQVEYFGREAHAAAAPWEGVNALDAMITAYNALSVLRQQTMPGDIIQGHITHGGAAPNIIHAYTSGIFVVRALSRARVTELKKKVDACFEAGAGATGARLKLTPIISYDDHVPNKAIGRACRDACNAFGGAIPEPDLDLIAGQSGASTDQGNISYAMPSLSLGFEIKSEAGPHNPGFAAAARTIENHLAALRIAKILAVTGLQVLNEPKLLAEAKREFKELAKKS</sequence>
<evidence type="ECO:0000259" key="3">
    <source>
        <dbReference type="Pfam" id="PF07687"/>
    </source>
</evidence>
<dbReference type="PANTHER" id="PTHR30575:SF4">
    <property type="entry name" value="PEPTIDASE M20 DOMAIN-CONTAINING PROTEIN 2"/>
    <property type="match status" value="1"/>
</dbReference>
<gene>
    <name evidence="4" type="ORF">PVAG01_10555</name>
</gene>
<dbReference type="InterPro" id="IPR011650">
    <property type="entry name" value="Peptidase_M20_dimer"/>
</dbReference>
<proteinExistence type="inferred from homology"/>
<protein>
    <recommendedName>
        <fullName evidence="2">Peptidase M20 domain-containing protein 2</fullName>
    </recommendedName>
</protein>
<evidence type="ECO:0000313" key="4">
    <source>
        <dbReference type="EMBL" id="KAL3417545.1"/>
    </source>
</evidence>
<evidence type="ECO:0000256" key="1">
    <source>
        <dbReference type="ARBA" id="ARBA00006247"/>
    </source>
</evidence>
<dbReference type="InterPro" id="IPR017144">
    <property type="entry name" value="Xaa-Arg_dipeptidase"/>
</dbReference>
<dbReference type="InterPro" id="IPR052030">
    <property type="entry name" value="Peptidase_M20/M20A_hydrolases"/>
</dbReference>
<dbReference type="Pfam" id="PF01546">
    <property type="entry name" value="Peptidase_M20"/>
    <property type="match status" value="1"/>
</dbReference>
<dbReference type="Proteomes" id="UP001629113">
    <property type="component" value="Unassembled WGS sequence"/>
</dbReference>
<dbReference type="SUPFAM" id="SSF53187">
    <property type="entry name" value="Zn-dependent exopeptidases"/>
    <property type="match status" value="1"/>
</dbReference>
<dbReference type="PIRSF" id="PIRSF037226">
    <property type="entry name" value="Amidohydrolase_ACY1L2_prd"/>
    <property type="match status" value="1"/>
</dbReference>
<reference evidence="4 5" key="1">
    <citation type="submission" date="2024-06" db="EMBL/GenBank/DDBJ databases">
        <title>Complete genome of Phlyctema vagabunda strain 19-DSS-EL-015.</title>
        <authorList>
            <person name="Fiorenzani C."/>
        </authorList>
    </citation>
    <scope>NUCLEOTIDE SEQUENCE [LARGE SCALE GENOMIC DNA]</scope>
    <source>
        <strain evidence="4 5">19-DSS-EL-015</strain>
    </source>
</reference>
<name>A0ABR4P2K5_9HELO</name>
<dbReference type="EMBL" id="JBFCZG010000010">
    <property type="protein sequence ID" value="KAL3417545.1"/>
    <property type="molecule type" value="Genomic_DNA"/>
</dbReference>
<dbReference type="Gene3D" id="3.40.630.10">
    <property type="entry name" value="Zn peptidases"/>
    <property type="match status" value="1"/>
</dbReference>
<dbReference type="InterPro" id="IPR002933">
    <property type="entry name" value="Peptidase_M20"/>
</dbReference>
<evidence type="ECO:0000256" key="2">
    <source>
        <dbReference type="PIRNR" id="PIRNR037226"/>
    </source>
</evidence>
<dbReference type="InterPro" id="IPR036264">
    <property type="entry name" value="Bact_exopeptidase_dim_dom"/>
</dbReference>
<comment type="caution">
    <text evidence="4">The sequence shown here is derived from an EMBL/GenBank/DDBJ whole genome shotgun (WGS) entry which is preliminary data.</text>
</comment>
<accession>A0ABR4P2K5</accession>